<dbReference type="SUPFAM" id="SSF52540">
    <property type="entry name" value="P-loop containing nucleoside triphosphate hydrolases"/>
    <property type="match status" value="1"/>
</dbReference>
<dbReference type="PROSITE" id="PS51192">
    <property type="entry name" value="HELICASE_ATP_BIND_1"/>
    <property type="match status" value="1"/>
</dbReference>
<proteinExistence type="predicted"/>
<feature type="domain" description="Helicase ATP-binding" evidence="1">
    <location>
        <begin position="20"/>
        <end position="195"/>
    </location>
</feature>
<dbReference type="STRING" id="70415.A0A5S6Q3Q0"/>
<evidence type="ECO:0000259" key="1">
    <source>
        <dbReference type="PROSITE" id="PS51192"/>
    </source>
</evidence>
<dbReference type="WBParaSite" id="TMUE_0000001828.1">
    <property type="protein sequence ID" value="TMUE_0000001828.1"/>
    <property type="gene ID" value="WBGene00297699"/>
</dbReference>
<dbReference type="InterPro" id="IPR048513">
    <property type="entry name" value="Dicer_PBD"/>
</dbReference>
<reference evidence="3" key="1">
    <citation type="submission" date="2019-12" db="UniProtKB">
        <authorList>
            <consortium name="WormBaseParasite"/>
        </authorList>
    </citation>
    <scope>IDENTIFICATION</scope>
</reference>
<dbReference type="Pfam" id="PF20930">
    <property type="entry name" value="Dicer_PBD"/>
    <property type="match status" value="1"/>
</dbReference>
<dbReference type="AlphaFoldDB" id="A0A5S6Q3Q0"/>
<name>A0A5S6Q3Q0_TRIMR</name>
<dbReference type="PANTHER" id="PTHR14074">
    <property type="entry name" value="HELICASE WITH DEATH DOMAIN-RELATED"/>
    <property type="match status" value="1"/>
</dbReference>
<dbReference type="Gene3D" id="3.40.50.300">
    <property type="entry name" value="P-loop containing nucleotide triphosphate hydrolases"/>
    <property type="match status" value="2"/>
</dbReference>
<evidence type="ECO:0000313" key="3">
    <source>
        <dbReference type="WBParaSite" id="TMUE_0000001828.1"/>
    </source>
</evidence>
<dbReference type="CDD" id="cd15903">
    <property type="entry name" value="Dicer_PBD"/>
    <property type="match status" value="1"/>
</dbReference>
<dbReference type="GO" id="GO:0005737">
    <property type="term" value="C:cytoplasm"/>
    <property type="evidence" value="ECO:0007669"/>
    <property type="project" value="TreeGrafter"/>
</dbReference>
<evidence type="ECO:0000313" key="2">
    <source>
        <dbReference type="Proteomes" id="UP000046395"/>
    </source>
</evidence>
<dbReference type="InterPro" id="IPR014001">
    <property type="entry name" value="Helicase_ATP-bd"/>
</dbReference>
<protein>
    <submittedName>
        <fullName evidence="3">Helicase ATP-binding domain-containing protein</fullName>
    </submittedName>
</protein>
<accession>A0A5S6Q3Q0</accession>
<dbReference type="Proteomes" id="UP000046395">
    <property type="component" value="Unassembled WGS sequence"/>
</dbReference>
<keyword evidence="2" id="KW-1185">Reference proteome</keyword>
<sequence length="528" mass="59965">MHFRSADIETQFFIPKDYRNILLDQALVENIIAPIGASASRDYLCLMLIREMSAPTRHSLSKNGKRAAVVVSQDSVVNGKAKNIRLHTNLSVLEHVKPLNSETWFTAMDAFQVHVFTAEILASALDEGLPILHHINIIVLDDCHNVLQNCSYQRVMSHYSTLHSDCRPRILGLTRSFALDSVEPEELVSAFAVLERSLHCKIAAANPVLVSTKLGTRPNLVIKVCQDDASNEWASVGNLVKHIVLGAVEWTRRLSLTGDLDVDCTKCMVEALSKVVDVLDQLGPWCAWKVCIKQERQLIKLNKYCMSEAQQALILMGETYLKTARMLLGNLVKGVKSAEQLQHFTTGRTWALLQWLDDYGKSRKRLGENDKLCGIILVRKRYIAYVLKMLLKTLQEWNSDLFGYFTADFFSIFREYRSKDAAQLAQYKRQEDVLRKFHHGNLNVLVTTCASWDSFETKRCNFVIRFDHPTSYSSFAYSKALARKPGAAFVILLQSKDHNAFEEAVKKYLAFETPVPHQSLTARFYFPP</sequence>
<dbReference type="InterPro" id="IPR027417">
    <property type="entry name" value="P-loop_NTPase"/>
</dbReference>
<dbReference type="PANTHER" id="PTHR14074:SF16">
    <property type="entry name" value="ANTIVIRAL INNATE IMMUNE RESPONSE RECEPTOR RIG-I"/>
    <property type="match status" value="1"/>
</dbReference>
<dbReference type="InterPro" id="IPR051363">
    <property type="entry name" value="RLR_Helicase"/>
</dbReference>
<organism evidence="2 3">
    <name type="scientific">Trichuris muris</name>
    <name type="common">Mouse whipworm</name>
    <dbReference type="NCBI Taxonomy" id="70415"/>
    <lineage>
        <taxon>Eukaryota</taxon>
        <taxon>Metazoa</taxon>
        <taxon>Ecdysozoa</taxon>
        <taxon>Nematoda</taxon>
        <taxon>Enoplea</taxon>
        <taxon>Dorylaimia</taxon>
        <taxon>Trichinellida</taxon>
        <taxon>Trichuridae</taxon>
        <taxon>Trichuris</taxon>
    </lineage>
</organism>